<evidence type="ECO:0000256" key="1">
    <source>
        <dbReference type="ARBA" id="ARBA00006739"/>
    </source>
</evidence>
<dbReference type="InterPro" id="IPR001173">
    <property type="entry name" value="Glyco_trans_2-like"/>
</dbReference>
<dbReference type="SUPFAM" id="SSF53448">
    <property type="entry name" value="Nucleotide-diphospho-sugar transferases"/>
    <property type="match status" value="1"/>
</dbReference>
<dbReference type="GO" id="GO:0016758">
    <property type="term" value="F:hexosyltransferase activity"/>
    <property type="evidence" value="ECO:0007669"/>
    <property type="project" value="UniProtKB-ARBA"/>
</dbReference>
<accession>A0A2X4N8P3</accession>
<name>A0A2X4N8P3_9BACL</name>
<dbReference type="Gene3D" id="3.90.550.10">
    <property type="entry name" value="Spore Coat Polysaccharide Biosynthesis Protein SpsA, Chain A"/>
    <property type="match status" value="1"/>
</dbReference>
<dbReference type="Proteomes" id="UP000425411">
    <property type="component" value="Chromosome"/>
</dbReference>
<dbReference type="OrthoDB" id="9785185at2"/>
<dbReference type="PANTHER" id="PTHR22916">
    <property type="entry name" value="GLYCOSYLTRANSFERASE"/>
    <property type="match status" value="1"/>
</dbReference>
<gene>
    <name evidence="2" type="ORF">FOC49_08310</name>
</gene>
<dbReference type="RefSeq" id="WP_004632758.1">
    <property type="nucleotide sequence ID" value="NZ_CAXSSU010000003.1"/>
</dbReference>
<protein>
    <submittedName>
        <fullName evidence="2">Glycosyltransferase</fullName>
    </submittedName>
</protein>
<organism evidence="2 3">
    <name type="scientific">Gemella morbillorum</name>
    <dbReference type="NCBI Taxonomy" id="29391"/>
    <lineage>
        <taxon>Bacteria</taxon>
        <taxon>Bacillati</taxon>
        <taxon>Bacillota</taxon>
        <taxon>Bacilli</taxon>
        <taxon>Bacillales</taxon>
        <taxon>Gemellaceae</taxon>
        <taxon>Gemella</taxon>
    </lineage>
</organism>
<dbReference type="PANTHER" id="PTHR22916:SF3">
    <property type="entry name" value="UDP-GLCNAC:BETAGAL BETA-1,3-N-ACETYLGLUCOSAMINYLTRANSFERASE-LIKE PROTEIN 1"/>
    <property type="match status" value="1"/>
</dbReference>
<dbReference type="InterPro" id="IPR029044">
    <property type="entry name" value="Nucleotide-diphossugar_trans"/>
</dbReference>
<dbReference type="AlphaFoldDB" id="A0A2X4N8P3"/>
<evidence type="ECO:0000313" key="3">
    <source>
        <dbReference type="Proteomes" id="UP000425411"/>
    </source>
</evidence>
<dbReference type="CDD" id="cd00761">
    <property type="entry name" value="Glyco_tranf_GTA_type"/>
    <property type="match status" value="1"/>
</dbReference>
<reference evidence="2 3" key="1">
    <citation type="submission" date="2019-11" db="EMBL/GenBank/DDBJ databases">
        <title>FDA dAtabase for Regulatory Grade micrObial Sequences (FDA-ARGOS): Supporting development and validation of Infectious Disease Dx tests.</title>
        <authorList>
            <person name="Turner S."/>
            <person name="Byrd R."/>
            <person name="Tallon L."/>
            <person name="Sadzewicz L."/>
            <person name="Vavikolanu K."/>
            <person name="Mehta A."/>
            <person name="Aluvathingal J."/>
            <person name="Nadendla S."/>
            <person name="Myers T."/>
            <person name="Yan Y."/>
            <person name="Sichtig H."/>
        </authorList>
    </citation>
    <scope>NUCLEOTIDE SEQUENCE [LARGE SCALE GENOMIC DNA]</scope>
    <source>
        <strain evidence="2 3">FDAARGOS_741</strain>
    </source>
</reference>
<dbReference type="GeneID" id="93208029"/>
<dbReference type="Pfam" id="PF00535">
    <property type="entry name" value="Glycos_transf_2"/>
    <property type="match status" value="1"/>
</dbReference>
<evidence type="ECO:0000313" key="2">
    <source>
        <dbReference type="EMBL" id="QGS09882.1"/>
    </source>
</evidence>
<sequence>MTKTLDRTKDIFLDTMLLGKEILVKKIKTTNKTKVTVVIAAFRNITRLKSILENILKQSFQEFEIIVVDDSSSTEVEEFISTYDSSRLNYIKKQLGSNSSAKNCALEFAKGEYVVFLEENIRLKPDYIENLYGLVIDKSLDIAILTRDNYSNILGEAVVTGKKYLEEEIKQFKSDLDYNLTSCMFKKKFLDVYNLRFQEDMLSLENLYFKLKTFDIAGKVCQSSRVGYIELKEEKTVRNQAMIDASTRRIMLATEKIEEFKAGKSYENSLNLLCGYLFFDVLRMHDDMAGEEKLLELIKSKKNYFESDTFISKAMINMSPILFANYLNRKDRG</sequence>
<keyword evidence="3" id="KW-1185">Reference proteome</keyword>
<dbReference type="EMBL" id="CP046314">
    <property type="protein sequence ID" value="QGS09882.1"/>
    <property type="molecule type" value="Genomic_DNA"/>
</dbReference>
<proteinExistence type="inferred from homology"/>
<comment type="similarity">
    <text evidence="1">Belongs to the glycosyltransferase 2 family.</text>
</comment>